<evidence type="ECO:0000313" key="1">
    <source>
        <dbReference type="EMBL" id="MYL26425.1"/>
    </source>
</evidence>
<dbReference type="RefSeq" id="WP_160898548.1">
    <property type="nucleotide sequence ID" value="NZ_WMEX01000003.1"/>
</dbReference>
<gene>
    <name evidence="1" type="ORF">GLW01_06405</name>
</gene>
<organism evidence="1 2">
    <name type="scientific">Vreelandella halophila</name>
    <dbReference type="NCBI Taxonomy" id="86177"/>
    <lineage>
        <taxon>Bacteria</taxon>
        <taxon>Pseudomonadati</taxon>
        <taxon>Pseudomonadota</taxon>
        <taxon>Gammaproteobacteria</taxon>
        <taxon>Oceanospirillales</taxon>
        <taxon>Halomonadaceae</taxon>
        <taxon>Vreelandella</taxon>
    </lineage>
</organism>
<evidence type="ECO:0000313" key="2">
    <source>
        <dbReference type="Proteomes" id="UP000460751"/>
    </source>
</evidence>
<keyword evidence="2" id="KW-1185">Reference proteome</keyword>
<evidence type="ECO:0008006" key="3">
    <source>
        <dbReference type="Google" id="ProtNLM"/>
    </source>
</evidence>
<dbReference type="Proteomes" id="UP000460751">
    <property type="component" value="Unassembled WGS sequence"/>
</dbReference>
<name>A0A9X5B4J6_9GAMM</name>
<reference evidence="1 2" key="1">
    <citation type="submission" date="2019-11" db="EMBL/GenBank/DDBJ databases">
        <title>Genome sequences of 17 halophilic strains isolated from different environments.</title>
        <authorList>
            <person name="Furrow R.E."/>
        </authorList>
    </citation>
    <scope>NUCLEOTIDE SEQUENCE [LARGE SCALE GENOMIC DNA]</scope>
    <source>
        <strain evidence="1 2">22507_15_FS</strain>
    </source>
</reference>
<dbReference type="EMBL" id="WMEX01000003">
    <property type="protein sequence ID" value="MYL26425.1"/>
    <property type="molecule type" value="Genomic_DNA"/>
</dbReference>
<accession>A0A9X5B4J6</accession>
<protein>
    <recommendedName>
        <fullName evidence="3">Toxin CptA</fullName>
    </recommendedName>
</protein>
<dbReference type="AlphaFoldDB" id="A0A9X5B4J6"/>
<proteinExistence type="predicted"/>
<sequence length="158" mass="16337">MPASSTSSSSGFSRIDVPLSPSPGLAAVAAAPWLLPAGLILGLESIPGAVTVGVTAASAVGAITATRRQLLRTRHSPLRLIAGPEGLRTVNPLGDEHPVRVGAGSRITHRLIWLRLSGSGHAQPLLLSTLPGIRNTDAQSLRRLTGWLRLGPTRASGE</sequence>
<comment type="caution">
    <text evidence="1">The sequence shown here is derived from an EMBL/GenBank/DDBJ whole genome shotgun (WGS) entry which is preliminary data.</text>
</comment>
<dbReference type="OrthoDB" id="6369153at2"/>